<dbReference type="STRING" id="983967.A0A1E4T245"/>
<feature type="region of interest" description="Disordered" evidence="1">
    <location>
        <begin position="138"/>
        <end position="170"/>
    </location>
</feature>
<proteinExistence type="predicted"/>
<dbReference type="Proteomes" id="UP000094801">
    <property type="component" value="Unassembled WGS sequence"/>
</dbReference>
<feature type="compositionally biased region" description="Acidic residues" evidence="1">
    <location>
        <begin position="150"/>
        <end position="169"/>
    </location>
</feature>
<name>A0A1E4T245_9ASCO</name>
<dbReference type="Pfam" id="PF25009">
    <property type="entry name" value="DUF7785"/>
    <property type="match status" value="1"/>
</dbReference>
<feature type="compositionally biased region" description="Basic and acidic residues" evidence="1">
    <location>
        <begin position="332"/>
        <end position="361"/>
    </location>
</feature>
<evidence type="ECO:0000259" key="2">
    <source>
        <dbReference type="Pfam" id="PF25009"/>
    </source>
</evidence>
<keyword evidence="4" id="KW-1185">Reference proteome</keyword>
<feature type="non-terminal residue" evidence="3">
    <location>
        <position position="554"/>
    </location>
</feature>
<feature type="region of interest" description="Disordered" evidence="1">
    <location>
        <begin position="332"/>
        <end position="405"/>
    </location>
</feature>
<dbReference type="AlphaFoldDB" id="A0A1E4T245"/>
<organism evidence="3 4">
    <name type="scientific">[Candida] arabinofermentans NRRL YB-2248</name>
    <dbReference type="NCBI Taxonomy" id="983967"/>
    <lineage>
        <taxon>Eukaryota</taxon>
        <taxon>Fungi</taxon>
        <taxon>Dikarya</taxon>
        <taxon>Ascomycota</taxon>
        <taxon>Saccharomycotina</taxon>
        <taxon>Pichiomycetes</taxon>
        <taxon>Pichiales</taxon>
        <taxon>Pichiaceae</taxon>
        <taxon>Ogataea</taxon>
        <taxon>Ogataea/Candida clade</taxon>
    </lineage>
</organism>
<feature type="region of interest" description="Disordered" evidence="1">
    <location>
        <begin position="454"/>
        <end position="480"/>
    </location>
</feature>
<evidence type="ECO:0000313" key="4">
    <source>
        <dbReference type="Proteomes" id="UP000094801"/>
    </source>
</evidence>
<feature type="compositionally biased region" description="Polar residues" evidence="1">
    <location>
        <begin position="454"/>
        <end position="479"/>
    </location>
</feature>
<accession>A0A1E4T245</accession>
<protein>
    <recommendedName>
        <fullName evidence="2">DUF7785 domain-containing protein</fullName>
    </recommendedName>
</protein>
<feature type="domain" description="DUF7785" evidence="2">
    <location>
        <begin position="436"/>
        <end position="499"/>
    </location>
</feature>
<evidence type="ECO:0000313" key="3">
    <source>
        <dbReference type="EMBL" id="ODV85816.1"/>
    </source>
</evidence>
<reference evidence="4" key="1">
    <citation type="submission" date="2016-04" db="EMBL/GenBank/DDBJ databases">
        <title>Comparative genomics of biotechnologically important yeasts.</title>
        <authorList>
            <consortium name="DOE Joint Genome Institute"/>
            <person name="Riley R."/>
            <person name="Haridas S."/>
            <person name="Wolfe K.H."/>
            <person name="Lopes M.R."/>
            <person name="Hittinger C.T."/>
            <person name="Goker M."/>
            <person name="Salamov A."/>
            <person name="Wisecaver J."/>
            <person name="Long T.M."/>
            <person name="Aerts A.L."/>
            <person name="Barry K."/>
            <person name="Choi C."/>
            <person name="Clum A."/>
            <person name="Coughlan A.Y."/>
            <person name="Deshpande S."/>
            <person name="Douglass A.P."/>
            <person name="Hanson S.J."/>
            <person name="Klenk H.-P."/>
            <person name="Labutti K."/>
            <person name="Lapidus A."/>
            <person name="Lindquist E."/>
            <person name="Lipzen A."/>
            <person name="Meier-Kolthoff J.P."/>
            <person name="Ohm R.A."/>
            <person name="Otillar R.P."/>
            <person name="Pangilinan J."/>
            <person name="Peng Y."/>
            <person name="Rokas A."/>
            <person name="Rosa C.A."/>
            <person name="Scheuner C."/>
            <person name="Sibirny A.A."/>
            <person name="Slot J.C."/>
            <person name="Stielow J.B."/>
            <person name="Sun H."/>
            <person name="Kurtzman C.P."/>
            <person name="Blackwell M."/>
            <person name="Grigoriev I.V."/>
            <person name="Jeffries T.W."/>
        </authorList>
    </citation>
    <scope>NUCLEOTIDE SEQUENCE [LARGE SCALE GENOMIC DNA]</scope>
    <source>
        <strain evidence="4">NRRL YB-2248</strain>
    </source>
</reference>
<dbReference type="OrthoDB" id="5354116at2759"/>
<feature type="compositionally biased region" description="Basic and acidic residues" evidence="1">
    <location>
        <begin position="139"/>
        <end position="149"/>
    </location>
</feature>
<feature type="compositionally biased region" description="Acidic residues" evidence="1">
    <location>
        <begin position="382"/>
        <end position="394"/>
    </location>
</feature>
<gene>
    <name evidence="3" type="ORF">CANARDRAFT_187525</name>
</gene>
<sequence>MDEQHRITFNKLFTELFQVWAHLDSETGVLNTQIPSYTDYHEKDLKLITTSFLTYLDTIESDLKEFKNSSSVLSKYENNEFENVQDLYHDLKVASIIKIREYEDNEVMYQKVDQFYKISVELLLRECIRLGYSINQKQTENKSDHKKSEEESEEEEEEDDEEEAEESEDFYSSLKDTLSRDFEIISASYISKNGKVLSLIAPQGVPLFSSLSTFKSELDDREPVIDEESPFNFANVVANFNSLPASTISSISPHNPQKKNIIEILSDYTHPSWFNINVSQWLKHGETENDCTFAPTYDENRAVISNEWKNLTWLEQVGFKKIIEFKEQAEIERKEREANSVSESKELSEEPHLNGDSHESGEGEESSNGKEISNGDTNGDVVMEEAEQEEEQEQEQEKEQEQQEEQIDLENLFKWNADCMITKSEKKAIRKGKTQKSISKMLLELNELRKSRILSQPTDEPTQPTGRTTTVDTSKISKPSKQEVAKFHQIKRALTGLIKAKNIQPKLLDIKFSSKLPVLQANYGGSLPAMVGIDHTGHMTGRLSGINKSSKRRR</sequence>
<dbReference type="InterPro" id="IPR056687">
    <property type="entry name" value="DUF7785"/>
</dbReference>
<dbReference type="EMBL" id="KV453851">
    <property type="protein sequence ID" value="ODV85816.1"/>
    <property type="molecule type" value="Genomic_DNA"/>
</dbReference>
<evidence type="ECO:0000256" key="1">
    <source>
        <dbReference type="SAM" id="MobiDB-lite"/>
    </source>
</evidence>